<name>A0A1D6LT80_MAIZE</name>
<organism evidence="1">
    <name type="scientific">Zea mays</name>
    <name type="common">Maize</name>
    <dbReference type="NCBI Taxonomy" id="4577"/>
    <lineage>
        <taxon>Eukaryota</taxon>
        <taxon>Viridiplantae</taxon>
        <taxon>Streptophyta</taxon>
        <taxon>Embryophyta</taxon>
        <taxon>Tracheophyta</taxon>
        <taxon>Spermatophyta</taxon>
        <taxon>Magnoliopsida</taxon>
        <taxon>Liliopsida</taxon>
        <taxon>Poales</taxon>
        <taxon>Poaceae</taxon>
        <taxon>PACMAD clade</taxon>
        <taxon>Panicoideae</taxon>
        <taxon>Andropogonodae</taxon>
        <taxon>Andropogoneae</taxon>
        <taxon>Tripsacinae</taxon>
        <taxon>Zea</taxon>
    </lineage>
</organism>
<reference evidence="1" key="1">
    <citation type="submission" date="2015-12" db="EMBL/GenBank/DDBJ databases">
        <title>Update maize B73 reference genome by single molecule sequencing technologies.</title>
        <authorList>
            <consortium name="Maize Genome Sequencing Project"/>
            <person name="Ware D."/>
        </authorList>
    </citation>
    <scope>NUCLEOTIDE SEQUENCE</scope>
    <source>
        <tissue evidence="1">Seedling</tissue>
    </source>
</reference>
<dbReference type="EMBL" id="CM000782">
    <property type="protein sequence ID" value="AQK82623.1"/>
    <property type="molecule type" value="Genomic_DNA"/>
</dbReference>
<accession>A0A1D6LT80</accession>
<dbReference type="AlphaFoldDB" id="A0A1D6LT80"/>
<dbReference type="ExpressionAtlas" id="A0A1D6LT80">
    <property type="expression patterns" value="baseline and differential"/>
</dbReference>
<gene>
    <name evidence="1" type="ORF">ZEAMMB73_Zm00001d037001</name>
</gene>
<proteinExistence type="predicted"/>
<dbReference type="InterPro" id="IPR052957">
    <property type="entry name" value="Auxin_embryo_med"/>
</dbReference>
<dbReference type="PANTHER" id="PTHR32387">
    <property type="entry name" value="WU:FJ29H11"/>
    <property type="match status" value="1"/>
</dbReference>
<evidence type="ECO:0000313" key="1">
    <source>
        <dbReference type="EMBL" id="AQK82623.1"/>
    </source>
</evidence>
<protein>
    <submittedName>
        <fullName evidence="1">No vein-like</fullName>
    </submittedName>
</protein>
<dbReference type="PANTHER" id="PTHR32387:SF0">
    <property type="entry name" value="PROTEIN NO VEIN"/>
    <property type="match status" value="1"/>
</dbReference>
<sequence>MGVTDFVQVVKVEKTLSQVDSILAGGLSLADVSTKQCTVYDWESPELSRILSIFSSKRCKEKCVYLLEVLDRFWDDHYRAKSRIFTDATHCGENRAVESSFMKCIQSFKWIASRMDEDLHYATDLFYDCENVRSLFGSVAPYVVSQVSSSSLKKAIGFKTEVSYCDALMVLKSWITSKVPFRASMSQMWKFYTLLSEGVADAKIDIKREFMSSPSIFTPLQRPRAI</sequence>